<evidence type="ECO:0000313" key="5">
    <source>
        <dbReference type="Proteomes" id="UP000030651"/>
    </source>
</evidence>
<accession>W3WU98</accession>
<dbReference type="Gene3D" id="2.60.130.10">
    <property type="entry name" value="Aromatic compound dioxygenase"/>
    <property type="match status" value="1"/>
</dbReference>
<proteinExistence type="predicted"/>
<feature type="coiled-coil region" evidence="1">
    <location>
        <begin position="28"/>
        <end position="55"/>
    </location>
</feature>
<keyword evidence="1" id="KW-0175">Coiled coil</keyword>
<evidence type="ECO:0000313" key="4">
    <source>
        <dbReference type="EMBL" id="ETS77425.1"/>
    </source>
</evidence>
<dbReference type="OrthoDB" id="121380at2759"/>
<evidence type="ECO:0000259" key="3">
    <source>
        <dbReference type="Pfam" id="PF00775"/>
    </source>
</evidence>
<dbReference type="GO" id="GO:0016702">
    <property type="term" value="F:oxidoreductase activity, acting on single donors with incorporation of molecular oxygen, incorporation of two atoms of oxygen"/>
    <property type="evidence" value="ECO:0007669"/>
    <property type="project" value="InterPro"/>
</dbReference>
<dbReference type="AlphaFoldDB" id="W3WU98"/>
<evidence type="ECO:0000256" key="2">
    <source>
        <dbReference type="SAM" id="SignalP"/>
    </source>
</evidence>
<organism evidence="4 5">
    <name type="scientific">Pestalotiopsis fici (strain W106-1 / CGMCC3.15140)</name>
    <dbReference type="NCBI Taxonomy" id="1229662"/>
    <lineage>
        <taxon>Eukaryota</taxon>
        <taxon>Fungi</taxon>
        <taxon>Dikarya</taxon>
        <taxon>Ascomycota</taxon>
        <taxon>Pezizomycotina</taxon>
        <taxon>Sordariomycetes</taxon>
        <taxon>Xylariomycetidae</taxon>
        <taxon>Amphisphaeriales</taxon>
        <taxon>Sporocadaceae</taxon>
        <taxon>Pestalotiopsis</taxon>
    </lineage>
</organism>
<feature type="signal peptide" evidence="2">
    <location>
        <begin position="1"/>
        <end position="22"/>
    </location>
</feature>
<feature type="chain" id="PRO_5004833968" description="Intradiol ring-cleavage dioxygenases domain-containing protein" evidence="2">
    <location>
        <begin position="23"/>
        <end position="371"/>
    </location>
</feature>
<feature type="domain" description="Intradiol ring-cleavage dioxygenases" evidence="3">
    <location>
        <begin position="144"/>
        <end position="232"/>
    </location>
</feature>
<dbReference type="KEGG" id="pfy:PFICI_11299"/>
<dbReference type="InParanoid" id="W3WU98"/>
<dbReference type="Proteomes" id="UP000030651">
    <property type="component" value="Unassembled WGS sequence"/>
</dbReference>
<name>W3WU98_PESFW</name>
<dbReference type="GO" id="GO:0008199">
    <property type="term" value="F:ferric iron binding"/>
    <property type="evidence" value="ECO:0007669"/>
    <property type="project" value="InterPro"/>
</dbReference>
<keyword evidence="5" id="KW-1185">Reference proteome</keyword>
<dbReference type="SUPFAM" id="SSF49482">
    <property type="entry name" value="Aromatic compound dioxygenase"/>
    <property type="match status" value="1"/>
</dbReference>
<dbReference type="GeneID" id="19276312"/>
<dbReference type="EMBL" id="KI912116">
    <property type="protein sequence ID" value="ETS77425.1"/>
    <property type="molecule type" value="Genomic_DNA"/>
</dbReference>
<dbReference type="PANTHER" id="PTHR34315:SF2">
    <property type="entry name" value="ANCHORED DIOXYGENASE, PUTATIVE (AFU_ORTHOLOGUE AFUA_3G01800)-RELATED"/>
    <property type="match status" value="1"/>
</dbReference>
<dbReference type="PANTHER" id="PTHR34315">
    <property type="match status" value="1"/>
</dbReference>
<sequence>MVTIHRLVTAVAASAAIGVGLAHPGHTYQELSREAELLKTAHENARRALVKYSDEPHVIALKARAVERRAATAQRLRAQRSLTKKNMFKRDEADILRYLNISHDVTDKGYTLDTPHEVLFGTDQLAALAPESDIGPYFASGEFIRQDVTEDQAGIPVHLDMQFVDINTFEPMTDLLVDIWHCNATGVYSGVSASGQAGLNTTWLRGVGGSDDEGVVEFDTIFPGHYAGRATHIHIIATENSTILPNNTYIAGTTRHIGQLFFNDEIVNVVEAVEPYTSNTQSHLATANDTIAYSSASADYDPFVDYVLLGDSLSDGILMFITVGINGTADWSSTYRPAAHYGEDGGADTTFTYTPPGGFPTISTATAIATA</sequence>
<evidence type="ECO:0000256" key="1">
    <source>
        <dbReference type="SAM" id="Coils"/>
    </source>
</evidence>
<dbReference type="eggNOG" id="ENOG502QPRK">
    <property type="taxonomic scope" value="Eukaryota"/>
</dbReference>
<dbReference type="InterPro" id="IPR015889">
    <property type="entry name" value="Intradiol_dOase_core"/>
</dbReference>
<keyword evidence="2" id="KW-0732">Signal</keyword>
<gene>
    <name evidence="4" type="ORF">PFICI_11299</name>
</gene>
<dbReference type="CDD" id="cd03457">
    <property type="entry name" value="intradiol_dioxygenase_like"/>
    <property type="match status" value="1"/>
</dbReference>
<dbReference type="Pfam" id="PF00775">
    <property type="entry name" value="Dioxygenase_C"/>
    <property type="match status" value="1"/>
</dbReference>
<dbReference type="HOGENOM" id="CLU_027719_0_1_1"/>
<dbReference type="InterPro" id="IPR000627">
    <property type="entry name" value="Intradiol_dOase_C"/>
</dbReference>
<dbReference type="RefSeq" id="XP_007838071.1">
    <property type="nucleotide sequence ID" value="XM_007839880.1"/>
</dbReference>
<reference evidence="5" key="1">
    <citation type="journal article" date="2015" name="BMC Genomics">
        <title>Genomic and transcriptomic analysis of the endophytic fungus Pestalotiopsis fici reveals its lifestyle and high potential for synthesis of natural products.</title>
        <authorList>
            <person name="Wang X."/>
            <person name="Zhang X."/>
            <person name="Liu L."/>
            <person name="Xiang M."/>
            <person name="Wang W."/>
            <person name="Sun X."/>
            <person name="Che Y."/>
            <person name="Guo L."/>
            <person name="Liu G."/>
            <person name="Guo L."/>
            <person name="Wang C."/>
            <person name="Yin W.B."/>
            <person name="Stadler M."/>
            <person name="Zhang X."/>
            <person name="Liu X."/>
        </authorList>
    </citation>
    <scope>NUCLEOTIDE SEQUENCE [LARGE SCALE GENOMIC DNA]</scope>
    <source>
        <strain evidence="5">W106-1 / CGMCC3.15140</strain>
    </source>
</reference>
<protein>
    <recommendedName>
        <fullName evidence="3">Intradiol ring-cleavage dioxygenases domain-containing protein</fullName>
    </recommendedName>
</protein>